<dbReference type="GO" id="GO:0030976">
    <property type="term" value="F:thiamine pyrophosphate binding"/>
    <property type="evidence" value="ECO:0007669"/>
    <property type="project" value="InterPro"/>
</dbReference>
<sequence>MNASKAILEMLKGYDVSHVFGLPGETTLNLYKEWHDYPEIRHVLARDERSSVFMADGYAKLSYKPGICEGPSVGATHMLPGIAEAYKASIPMIALTSDIPLHLEKRNMLTGIDQTALFQGVTKETITITDPSEIPHTIRRAFRLATTGRPGPVHIRLPMDILGEEIGDPDLHVQTDFAKYPGHRPTAQEDKIREAVKLLGQAERPVIVCGQGVLWSQAWDEVQTLAELYDIPVGTTISAKGSIPEIHPLSIGVTGARG</sequence>
<gene>
    <name evidence="4" type="ORF">S03H2_41507</name>
</gene>
<protein>
    <recommendedName>
        <fullName evidence="5">Thiamine pyrophosphate enzyme N-terminal TPP-binding domain-containing protein</fullName>
    </recommendedName>
</protein>
<feature type="domain" description="Thiamine pyrophosphate enzyme N-terminal TPP-binding" evidence="3">
    <location>
        <begin position="1"/>
        <end position="117"/>
    </location>
</feature>
<name>X1IMU2_9ZZZZ</name>
<dbReference type="PANTHER" id="PTHR18968">
    <property type="entry name" value="THIAMINE PYROPHOSPHATE ENZYMES"/>
    <property type="match status" value="1"/>
</dbReference>
<dbReference type="GO" id="GO:0009099">
    <property type="term" value="P:L-valine biosynthetic process"/>
    <property type="evidence" value="ECO:0007669"/>
    <property type="project" value="TreeGrafter"/>
</dbReference>
<proteinExistence type="inferred from homology"/>
<organism evidence="4">
    <name type="scientific">marine sediment metagenome</name>
    <dbReference type="NCBI Taxonomy" id="412755"/>
    <lineage>
        <taxon>unclassified sequences</taxon>
        <taxon>metagenomes</taxon>
        <taxon>ecological metagenomes</taxon>
    </lineage>
</organism>
<evidence type="ECO:0000313" key="4">
    <source>
        <dbReference type="EMBL" id="GAH70550.1"/>
    </source>
</evidence>
<dbReference type="InterPro" id="IPR012001">
    <property type="entry name" value="Thiamin_PyroP_enz_TPP-bd_dom"/>
</dbReference>
<reference evidence="4" key="1">
    <citation type="journal article" date="2014" name="Front. Microbiol.">
        <title>High frequency of phylogenetically diverse reductive dehalogenase-homologous genes in deep subseafloor sedimentary metagenomes.</title>
        <authorList>
            <person name="Kawai M."/>
            <person name="Futagami T."/>
            <person name="Toyoda A."/>
            <person name="Takaki Y."/>
            <person name="Nishi S."/>
            <person name="Hori S."/>
            <person name="Arai W."/>
            <person name="Tsubouchi T."/>
            <person name="Morono Y."/>
            <person name="Uchiyama I."/>
            <person name="Ito T."/>
            <person name="Fujiyama A."/>
            <person name="Inagaki F."/>
            <person name="Takami H."/>
        </authorList>
    </citation>
    <scope>NUCLEOTIDE SEQUENCE</scope>
    <source>
        <strain evidence="4">Expedition CK06-06</strain>
    </source>
</reference>
<evidence type="ECO:0000259" key="3">
    <source>
        <dbReference type="Pfam" id="PF02776"/>
    </source>
</evidence>
<dbReference type="EMBL" id="BARU01025789">
    <property type="protein sequence ID" value="GAH70550.1"/>
    <property type="molecule type" value="Genomic_DNA"/>
</dbReference>
<dbReference type="GO" id="GO:0050660">
    <property type="term" value="F:flavin adenine dinucleotide binding"/>
    <property type="evidence" value="ECO:0007669"/>
    <property type="project" value="TreeGrafter"/>
</dbReference>
<dbReference type="GO" id="GO:0005948">
    <property type="term" value="C:acetolactate synthase complex"/>
    <property type="evidence" value="ECO:0007669"/>
    <property type="project" value="TreeGrafter"/>
</dbReference>
<dbReference type="InterPro" id="IPR029035">
    <property type="entry name" value="DHS-like_NAD/FAD-binding_dom"/>
</dbReference>
<dbReference type="FunFam" id="3.40.50.970:FF:000007">
    <property type="entry name" value="Acetolactate synthase"/>
    <property type="match status" value="1"/>
</dbReference>
<evidence type="ECO:0000259" key="2">
    <source>
        <dbReference type="Pfam" id="PF00205"/>
    </source>
</evidence>
<feature type="non-terminal residue" evidence="4">
    <location>
        <position position="258"/>
    </location>
</feature>
<dbReference type="SUPFAM" id="SSF52518">
    <property type="entry name" value="Thiamin diphosphate-binding fold (THDP-binding)"/>
    <property type="match status" value="1"/>
</dbReference>
<dbReference type="Gene3D" id="3.40.50.970">
    <property type="match status" value="1"/>
</dbReference>
<dbReference type="GO" id="GO:0000287">
    <property type="term" value="F:magnesium ion binding"/>
    <property type="evidence" value="ECO:0007669"/>
    <property type="project" value="InterPro"/>
</dbReference>
<dbReference type="InterPro" id="IPR029061">
    <property type="entry name" value="THDP-binding"/>
</dbReference>
<dbReference type="PANTHER" id="PTHR18968:SF13">
    <property type="entry name" value="ACETOLACTATE SYNTHASE CATALYTIC SUBUNIT, MITOCHONDRIAL"/>
    <property type="match status" value="1"/>
</dbReference>
<dbReference type="InterPro" id="IPR045229">
    <property type="entry name" value="TPP_enz"/>
</dbReference>
<dbReference type="Pfam" id="PF02776">
    <property type="entry name" value="TPP_enzyme_N"/>
    <property type="match status" value="1"/>
</dbReference>
<dbReference type="CDD" id="cd07035">
    <property type="entry name" value="TPP_PYR_POX_like"/>
    <property type="match status" value="1"/>
</dbReference>
<dbReference type="SUPFAM" id="SSF52467">
    <property type="entry name" value="DHS-like NAD/FAD-binding domain"/>
    <property type="match status" value="1"/>
</dbReference>
<accession>X1IMU2</accession>
<evidence type="ECO:0008006" key="5">
    <source>
        <dbReference type="Google" id="ProtNLM"/>
    </source>
</evidence>
<dbReference type="InterPro" id="IPR012000">
    <property type="entry name" value="Thiamin_PyroP_enz_cen_dom"/>
</dbReference>
<dbReference type="AlphaFoldDB" id="X1IMU2"/>
<dbReference type="GO" id="GO:0003984">
    <property type="term" value="F:acetolactate synthase activity"/>
    <property type="evidence" value="ECO:0007669"/>
    <property type="project" value="TreeGrafter"/>
</dbReference>
<comment type="caution">
    <text evidence="4">The sequence shown here is derived from an EMBL/GenBank/DDBJ whole genome shotgun (WGS) entry which is preliminary data.</text>
</comment>
<dbReference type="Pfam" id="PF00205">
    <property type="entry name" value="TPP_enzyme_M"/>
    <property type="match status" value="1"/>
</dbReference>
<feature type="domain" description="Thiamine pyrophosphate enzyme central" evidence="2">
    <location>
        <begin position="192"/>
        <end position="256"/>
    </location>
</feature>
<evidence type="ECO:0000256" key="1">
    <source>
        <dbReference type="ARBA" id="ARBA00007812"/>
    </source>
</evidence>
<comment type="similarity">
    <text evidence="1">Belongs to the TPP enzyme family.</text>
</comment>
<dbReference type="GO" id="GO:0009097">
    <property type="term" value="P:isoleucine biosynthetic process"/>
    <property type="evidence" value="ECO:0007669"/>
    <property type="project" value="TreeGrafter"/>
</dbReference>
<dbReference type="Gene3D" id="3.40.50.1220">
    <property type="entry name" value="TPP-binding domain"/>
    <property type="match status" value="1"/>
</dbReference>